<name>A0A2G5V9S9_9PELO</name>
<protein>
    <submittedName>
        <fullName evidence="3">Uncharacterized protein</fullName>
    </submittedName>
</protein>
<feature type="compositionally biased region" description="Polar residues" evidence="2">
    <location>
        <begin position="1"/>
        <end position="15"/>
    </location>
</feature>
<feature type="compositionally biased region" description="Basic and acidic residues" evidence="2">
    <location>
        <begin position="387"/>
        <end position="397"/>
    </location>
</feature>
<gene>
    <name evidence="3" type="primary">Cnig_chr_II.g7320</name>
    <name evidence="3" type="ORF">B9Z55_007320</name>
</gene>
<evidence type="ECO:0000256" key="2">
    <source>
        <dbReference type="SAM" id="MobiDB-lite"/>
    </source>
</evidence>
<dbReference type="AlphaFoldDB" id="A0A2G5V9S9"/>
<feature type="region of interest" description="Disordered" evidence="2">
    <location>
        <begin position="387"/>
        <end position="406"/>
    </location>
</feature>
<organism evidence="3 4">
    <name type="scientific">Caenorhabditis nigoni</name>
    <dbReference type="NCBI Taxonomy" id="1611254"/>
    <lineage>
        <taxon>Eukaryota</taxon>
        <taxon>Metazoa</taxon>
        <taxon>Ecdysozoa</taxon>
        <taxon>Nematoda</taxon>
        <taxon>Chromadorea</taxon>
        <taxon>Rhabditida</taxon>
        <taxon>Rhabditina</taxon>
        <taxon>Rhabditomorpha</taxon>
        <taxon>Rhabditoidea</taxon>
        <taxon>Rhabditidae</taxon>
        <taxon>Peloderinae</taxon>
        <taxon>Caenorhabditis</taxon>
    </lineage>
</organism>
<dbReference type="Proteomes" id="UP000230233">
    <property type="component" value="Chromosome II"/>
</dbReference>
<dbReference type="EMBL" id="PDUG01000002">
    <property type="protein sequence ID" value="PIC48286.1"/>
    <property type="molecule type" value="Genomic_DNA"/>
</dbReference>
<proteinExistence type="predicted"/>
<sequence>MVQTLGDTFPCQSHLNPLPPPPGSLITHQNLSNTVSVHPQVHHVPMCPSMHNQTYFNQPPATLFNGNVINMAINNHRPQEEVIHQLSCVQQEIQSLKRTIQNMESTMHANNFRPVNVTWMQAACRIRDLEEALSTKEMRLGEKSRRIEVLRLKLDKVNREIEEVRAESLRIQNEVVQNTNLEIFRIREEMEAQKEKFKKEKSQVEEDFKEFKKNAEIAMDKLVKDHKDQQNHWENQEGAWKRELEEKTEMLRAMDASIEDMKEKQTNLEQDVARLKDEHKIVIAGWSQKAMEIQSATDRKLNEAAEILTQERNIHQKEKRVSEAKIESLKNRIHEFEEKEAKMGIDKDLMAKFASRSYSKMMSSANKIIRDAETFKNKVEELGYEIKETPRKRKMEENNDEEDEIE</sequence>
<comment type="caution">
    <text evidence="3">The sequence shown here is derived from an EMBL/GenBank/DDBJ whole genome shotgun (WGS) entry which is preliminary data.</text>
</comment>
<keyword evidence="1" id="KW-0175">Coiled coil</keyword>
<accession>A0A2G5V9S9</accession>
<feature type="coiled-coil region" evidence="1">
    <location>
        <begin position="307"/>
        <end position="339"/>
    </location>
</feature>
<reference evidence="4" key="1">
    <citation type="submission" date="2017-10" db="EMBL/GenBank/DDBJ databases">
        <title>Rapid genome shrinkage in a self-fertile nematode reveals novel sperm competition proteins.</title>
        <authorList>
            <person name="Yin D."/>
            <person name="Schwarz E.M."/>
            <person name="Thomas C.G."/>
            <person name="Felde R.L."/>
            <person name="Korf I.F."/>
            <person name="Cutter A.D."/>
            <person name="Schartner C.M."/>
            <person name="Ralston E.J."/>
            <person name="Meyer B.J."/>
            <person name="Haag E.S."/>
        </authorList>
    </citation>
    <scope>NUCLEOTIDE SEQUENCE [LARGE SCALE GENOMIC DNA]</scope>
    <source>
        <strain evidence="4">JU1422</strain>
    </source>
</reference>
<evidence type="ECO:0000256" key="1">
    <source>
        <dbReference type="SAM" id="Coils"/>
    </source>
</evidence>
<keyword evidence="4" id="KW-1185">Reference proteome</keyword>
<feature type="coiled-coil region" evidence="1">
    <location>
        <begin position="86"/>
        <end position="278"/>
    </location>
</feature>
<feature type="region of interest" description="Disordered" evidence="2">
    <location>
        <begin position="1"/>
        <end position="20"/>
    </location>
</feature>
<evidence type="ECO:0000313" key="4">
    <source>
        <dbReference type="Proteomes" id="UP000230233"/>
    </source>
</evidence>
<evidence type="ECO:0000313" key="3">
    <source>
        <dbReference type="EMBL" id="PIC48286.1"/>
    </source>
</evidence>